<dbReference type="InterPro" id="IPR017871">
    <property type="entry name" value="ABC_transporter-like_CS"/>
</dbReference>
<sequence length="250" mass="28081">MMISDTLQEQQTVQISAHNLLMKFNQNTLFNVPELTFKQGDVIYLQGDNGSGKSTLMKILAGLITPTQGQVISQGFAPKPWWQPDNLFGKAVYLHQHPYLFEGTVKYNLTYALSQLKIPVSERNDRITQAVNMAQLGDLLNHNASDLSGGERQRLAIARAWIIQPKLLMLDEPISNMDKQSQRLVLAMINQLKQDGTGLLLSSHQTCGLTALCQQHWHIKQRTIHTSMHVPAAETVHQTNTTELHYGTTD</sequence>
<gene>
    <name evidence="6" type="primary">tupC</name>
    <name evidence="6" type="ORF">GCM10009409_13230</name>
</gene>
<evidence type="ECO:0000256" key="1">
    <source>
        <dbReference type="ARBA" id="ARBA00005417"/>
    </source>
</evidence>
<accession>A0ABQ2Q449</accession>
<keyword evidence="2" id="KW-0813">Transport</keyword>
<evidence type="ECO:0000256" key="4">
    <source>
        <dbReference type="ARBA" id="ARBA00022840"/>
    </source>
</evidence>
<dbReference type="EMBL" id="BMQV01000009">
    <property type="protein sequence ID" value="GGP47949.1"/>
    <property type="molecule type" value="Genomic_DNA"/>
</dbReference>
<dbReference type="SUPFAM" id="SSF52540">
    <property type="entry name" value="P-loop containing nucleoside triphosphate hydrolases"/>
    <property type="match status" value="1"/>
</dbReference>
<dbReference type="InterPro" id="IPR003593">
    <property type="entry name" value="AAA+_ATPase"/>
</dbReference>
<dbReference type="Proteomes" id="UP000654367">
    <property type="component" value="Unassembled WGS sequence"/>
</dbReference>
<evidence type="ECO:0000313" key="6">
    <source>
        <dbReference type="EMBL" id="GGP47949.1"/>
    </source>
</evidence>
<evidence type="ECO:0000259" key="5">
    <source>
        <dbReference type="PROSITE" id="PS50893"/>
    </source>
</evidence>
<dbReference type="InterPro" id="IPR050153">
    <property type="entry name" value="Metal_Ion_Import_ABC"/>
</dbReference>
<evidence type="ECO:0000256" key="2">
    <source>
        <dbReference type="ARBA" id="ARBA00022448"/>
    </source>
</evidence>
<dbReference type="PANTHER" id="PTHR42734">
    <property type="entry name" value="METAL TRANSPORT SYSTEM ATP-BINDING PROTEIN TM_0124-RELATED"/>
    <property type="match status" value="1"/>
</dbReference>
<keyword evidence="7" id="KW-1185">Reference proteome</keyword>
<comment type="similarity">
    <text evidence="1">Belongs to the ABC transporter superfamily.</text>
</comment>
<organism evidence="6 7">
    <name type="scientific">Shewanella saliphila</name>
    <dbReference type="NCBI Taxonomy" id="2282698"/>
    <lineage>
        <taxon>Bacteria</taxon>
        <taxon>Pseudomonadati</taxon>
        <taxon>Pseudomonadota</taxon>
        <taxon>Gammaproteobacteria</taxon>
        <taxon>Alteromonadales</taxon>
        <taxon>Shewanellaceae</taxon>
        <taxon>Shewanella</taxon>
    </lineage>
</organism>
<dbReference type="Pfam" id="PF00005">
    <property type="entry name" value="ABC_tran"/>
    <property type="match status" value="1"/>
</dbReference>
<dbReference type="SMART" id="SM00382">
    <property type="entry name" value="AAA"/>
    <property type="match status" value="1"/>
</dbReference>
<name>A0ABQ2Q449_9GAMM</name>
<comment type="caution">
    <text evidence="6">The sequence shown here is derived from an EMBL/GenBank/DDBJ whole genome shotgun (WGS) entry which is preliminary data.</text>
</comment>
<evidence type="ECO:0000256" key="3">
    <source>
        <dbReference type="ARBA" id="ARBA00022741"/>
    </source>
</evidence>
<dbReference type="InterPro" id="IPR027417">
    <property type="entry name" value="P-loop_NTPase"/>
</dbReference>
<keyword evidence="3" id="KW-0547">Nucleotide-binding</keyword>
<dbReference type="PROSITE" id="PS00211">
    <property type="entry name" value="ABC_TRANSPORTER_1"/>
    <property type="match status" value="1"/>
</dbReference>
<dbReference type="CDD" id="cd03225">
    <property type="entry name" value="ABC_cobalt_CbiO_domain1"/>
    <property type="match status" value="1"/>
</dbReference>
<proteinExistence type="inferred from homology"/>
<dbReference type="InterPro" id="IPR003439">
    <property type="entry name" value="ABC_transporter-like_ATP-bd"/>
</dbReference>
<dbReference type="InterPro" id="IPR015856">
    <property type="entry name" value="ABC_transpr_CbiO/EcfA_su"/>
</dbReference>
<protein>
    <submittedName>
        <fullName evidence="6">ABC transporter</fullName>
    </submittedName>
</protein>
<dbReference type="Gene3D" id="3.40.50.300">
    <property type="entry name" value="P-loop containing nucleotide triphosphate hydrolases"/>
    <property type="match status" value="1"/>
</dbReference>
<keyword evidence="4" id="KW-0067">ATP-binding</keyword>
<feature type="domain" description="ABC transporter" evidence="5">
    <location>
        <begin position="15"/>
        <end position="246"/>
    </location>
</feature>
<dbReference type="PANTHER" id="PTHR42734:SF17">
    <property type="entry name" value="METAL TRANSPORT SYSTEM ATP-BINDING PROTEIN TM_0124-RELATED"/>
    <property type="match status" value="1"/>
</dbReference>
<dbReference type="PROSITE" id="PS50893">
    <property type="entry name" value="ABC_TRANSPORTER_2"/>
    <property type="match status" value="1"/>
</dbReference>
<reference evidence="7" key="1">
    <citation type="journal article" date="2019" name="Int. J. Syst. Evol. Microbiol.">
        <title>The Global Catalogue of Microorganisms (GCM) 10K type strain sequencing project: providing services to taxonomists for standard genome sequencing and annotation.</title>
        <authorList>
            <consortium name="The Broad Institute Genomics Platform"/>
            <consortium name="The Broad Institute Genome Sequencing Center for Infectious Disease"/>
            <person name="Wu L."/>
            <person name="Ma J."/>
        </authorList>
    </citation>
    <scope>NUCLEOTIDE SEQUENCE [LARGE SCALE GENOMIC DNA]</scope>
    <source>
        <strain evidence="7">JCM 32304</strain>
    </source>
</reference>
<evidence type="ECO:0000313" key="7">
    <source>
        <dbReference type="Proteomes" id="UP000654367"/>
    </source>
</evidence>